<organism evidence="1 2">
    <name type="scientific">Streblomastix strix</name>
    <dbReference type="NCBI Taxonomy" id="222440"/>
    <lineage>
        <taxon>Eukaryota</taxon>
        <taxon>Metamonada</taxon>
        <taxon>Preaxostyla</taxon>
        <taxon>Oxymonadida</taxon>
        <taxon>Streblomastigidae</taxon>
        <taxon>Streblomastix</taxon>
    </lineage>
</organism>
<evidence type="ECO:0000313" key="2">
    <source>
        <dbReference type="Proteomes" id="UP000324800"/>
    </source>
</evidence>
<dbReference type="AlphaFoldDB" id="A0A5J4SG66"/>
<name>A0A5J4SG66_9EUKA</name>
<proteinExistence type="predicted"/>
<evidence type="ECO:0000313" key="1">
    <source>
        <dbReference type="EMBL" id="KAA6345096.1"/>
    </source>
</evidence>
<accession>A0A5J4SG66</accession>
<gene>
    <name evidence="1" type="ORF">EZS28_052189</name>
</gene>
<dbReference type="Proteomes" id="UP000324800">
    <property type="component" value="Unassembled WGS sequence"/>
</dbReference>
<dbReference type="EMBL" id="SNRW01040290">
    <property type="protein sequence ID" value="KAA6345096.1"/>
    <property type="molecule type" value="Genomic_DNA"/>
</dbReference>
<sequence length="127" mass="14992">MPNSNEQGWKDCSIIEEGRRIFKRIFGKEFDESNQSFNFTTDIDEFIDKEQINVHVFMYSDKDQSYSYYTIDHYKCDASERDFNAHLMNIGANAHILYVSNVQALTGYRYCDIFKLQPFKTSNPNIN</sequence>
<protein>
    <submittedName>
        <fullName evidence="1">Uncharacterized protein</fullName>
    </submittedName>
</protein>
<reference evidence="1 2" key="1">
    <citation type="submission" date="2019-03" db="EMBL/GenBank/DDBJ databases">
        <title>Single cell metagenomics reveals metabolic interactions within the superorganism composed of flagellate Streblomastix strix and complex community of Bacteroidetes bacteria on its surface.</title>
        <authorList>
            <person name="Treitli S.C."/>
            <person name="Kolisko M."/>
            <person name="Husnik F."/>
            <person name="Keeling P."/>
            <person name="Hampl V."/>
        </authorList>
    </citation>
    <scope>NUCLEOTIDE SEQUENCE [LARGE SCALE GENOMIC DNA]</scope>
    <source>
        <strain evidence="1">ST1C</strain>
    </source>
</reference>
<comment type="caution">
    <text evidence="1">The sequence shown here is derived from an EMBL/GenBank/DDBJ whole genome shotgun (WGS) entry which is preliminary data.</text>
</comment>